<evidence type="ECO:0000313" key="3">
    <source>
        <dbReference type="Proteomes" id="UP000291144"/>
    </source>
</evidence>
<dbReference type="SUPFAM" id="SSF55961">
    <property type="entry name" value="Bet v1-like"/>
    <property type="match status" value="1"/>
</dbReference>
<dbReference type="RefSeq" id="WP_131351237.1">
    <property type="nucleotide sequence ID" value="NZ_SJKB01000001.1"/>
</dbReference>
<dbReference type="Proteomes" id="UP000291144">
    <property type="component" value="Unassembled WGS sequence"/>
</dbReference>
<gene>
    <name evidence="2" type="ORF">E0H73_03790</name>
</gene>
<organism evidence="2 3">
    <name type="scientific">Kribbella pittospori</name>
    <dbReference type="NCBI Taxonomy" id="722689"/>
    <lineage>
        <taxon>Bacteria</taxon>
        <taxon>Bacillati</taxon>
        <taxon>Actinomycetota</taxon>
        <taxon>Actinomycetes</taxon>
        <taxon>Propionibacteriales</taxon>
        <taxon>Kribbellaceae</taxon>
        <taxon>Kribbella</taxon>
    </lineage>
</organism>
<evidence type="ECO:0000313" key="2">
    <source>
        <dbReference type="EMBL" id="TCC66048.1"/>
    </source>
</evidence>
<name>A0A4R0L562_9ACTN</name>
<dbReference type="Pfam" id="PF03364">
    <property type="entry name" value="Polyketide_cyc"/>
    <property type="match status" value="1"/>
</dbReference>
<dbReference type="CDD" id="cd07819">
    <property type="entry name" value="SRPBCC_2"/>
    <property type="match status" value="1"/>
</dbReference>
<evidence type="ECO:0000259" key="1">
    <source>
        <dbReference type="Pfam" id="PF03364"/>
    </source>
</evidence>
<dbReference type="OrthoDB" id="5243015at2"/>
<proteinExistence type="predicted"/>
<dbReference type="InterPro" id="IPR005031">
    <property type="entry name" value="COQ10_START"/>
</dbReference>
<dbReference type="AlphaFoldDB" id="A0A4R0L562"/>
<dbReference type="EMBL" id="SJKB01000001">
    <property type="protein sequence ID" value="TCC66048.1"/>
    <property type="molecule type" value="Genomic_DNA"/>
</dbReference>
<dbReference type="PANTHER" id="PTHR39683:SF4">
    <property type="entry name" value="COENZYME Q-BINDING PROTEIN COQ10 START DOMAIN-CONTAINING PROTEIN"/>
    <property type="match status" value="1"/>
</dbReference>
<dbReference type="InterPro" id="IPR023393">
    <property type="entry name" value="START-like_dom_sf"/>
</dbReference>
<protein>
    <submittedName>
        <fullName evidence="2">SRPBCC family protein</fullName>
    </submittedName>
</protein>
<dbReference type="Gene3D" id="3.30.530.20">
    <property type="match status" value="1"/>
</dbReference>
<dbReference type="PANTHER" id="PTHR39683">
    <property type="entry name" value="CONSERVED PROTEIN TB16.3"/>
    <property type="match status" value="1"/>
</dbReference>
<feature type="domain" description="Coenzyme Q-binding protein COQ10 START" evidence="1">
    <location>
        <begin position="11"/>
        <end position="138"/>
    </location>
</feature>
<accession>A0A4R0L562</accession>
<keyword evidence="3" id="KW-1185">Reference proteome</keyword>
<sequence>MAEQTTSTIVVNATPKQIMAVIADFAAYPEWADSMRETEVLSTDEAGRPKQVRFRVDAGAISDEYTLAYTWSRNEVTWTLVQAKMVKGMDGAYVLRDLGGGEGTEVTYRLAVDVAIPMIGMLKRKAEKVIIDTALKGLKKRVES</sequence>
<comment type="caution">
    <text evidence="2">The sequence shown here is derived from an EMBL/GenBank/DDBJ whole genome shotgun (WGS) entry which is preliminary data.</text>
</comment>
<reference evidence="2 3" key="1">
    <citation type="submission" date="2019-02" db="EMBL/GenBank/DDBJ databases">
        <title>Kribbella capetownensis sp. nov. and Kribbella speibonae sp. nov., isolated from soil.</title>
        <authorList>
            <person name="Curtis S.M."/>
            <person name="Norton I."/>
            <person name="Everest G.J."/>
            <person name="Meyers P.R."/>
        </authorList>
    </citation>
    <scope>NUCLEOTIDE SEQUENCE [LARGE SCALE GENOMIC DNA]</scope>
    <source>
        <strain evidence="2 3">NRRL B-24813</strain>
    </source>
</reference>